<accession>A0A7K3MAA4</accession>
<proteinExistence type="predicted"/>
<evidence type="ECO:0000313" key="3">
    <source>
        <dbReference type="Proteomes" id="UP000460435"/>
    </source>
</evidence>
<organism evidence="2 3">
    <name type="scientific">Phytoactinopolyspora mesophila</name>
    <dbReference type="NCBI Taxonomy" id="2650750"/>
    <lineage>
        <taxon>Bacteria</taxon>
        <taxon>Bacillati</taxon>
        <taxon>Actinomycetota</taxon>
        <taxon>Actinomycetes</taxon>
        <taxon>Jiangellales</taxon>
        <taxon>Jiangellaceae</taxon>
        <taxon>Phytoactinopolyspora</taxon>
    </lineage>
</organism>
<dbReference type="EMBL" id="WLZY01000010">
    <property type="protein sequence ID" value="NDL60223.1"/>
    <property type="molecule type" value="Genomic_DNA"/>
</dbReference>
<keyword evidence="3" id="KW-1185">Reference proteome</keyword>
<protein>
    <submittedName>
        <fullName evidence="2">PqqD family peptide modification chaperone</fullName>
    </submittedName>
</protein>
<name>A0A7K3MAA4_9ACTN</name>
<sequence length="99" mass="10565">MVGTSYPRGGDSMSKLHPMPDVHQVSTADGTVLLAADRGHFYGLNPAGSVIWTALCEGNTVDQVIRELGTRFDTPPDRIRGDVTDLVAQLCDRGLLAIG</sequence>
<dbReference type="Proteomes" id="UP000460435">
    <property type="component" value="Unassembled WGS sequence"/>
</dbReference>
<feature type="region of interest" description="Disordered" evidence="1">
    <location>
        <begin position="1"/>
        <end position="21"/>
    </location>
</feature>
<dbReference type="InterPro" id="IPR008792">
    <property type="entry name" value="PQQD"/>
</dbReference>
<dbReference type="Gene3D" id="1.10.10.1150">
    <property type="entry name" value="Coenzyme PQQ synthesis protein D (PqqD)"/>
    <property type="match status" value="1"/>
</dbReference>
<dbReference type="InterPro" id="IPR041881">
    <property type="entry name" value="PqqD_sf"/>
</dbReference>
<dbReference type="AlphaFoldDB" id="A0A7K3MAA4"/>
<reference evidence="2 3" key="1">
    <citation type="submission" date="2019-11" db="EMBL/GenBank/DDBJ databases">
        <authorList>
            <person name="Li X.-J."/>
            <person name="Feng X.-M."/>
        </authorList>
    </citation>
    <scope>NUCLEOTIDE SEQUENCE [LARGE SCALE GENOMIC DNA]</scope>
    <source>
        <strain evidence="2 3">XMNu-373</strain>
    </source>
</reference>
<gene>
    <name evidence="2" type="ORF">F7O44_24420</name>
</gene>
<evidence type="ECO:0000256" key="1">
    <source>
        <dbReference type="SAM" id="MobiDB-lite"/>
    </source>
</evidence>
<evidence type="ECO:0000313" key="2">
    <source>
        <dbReference type="EMBL" id="NDL60223.1"/>
    </source>
</evidence>
<comment type="caution">
    <text evidence="2">The sequence shown here is derived from an EMBL/GenBank/DDBJ whole genome shotgun (WGS) entry which is preliminary data.</text>
</comment>
<dbReference type="Pfam" id="PF05402">
    <property type="entry name" value="PqqD"/>
    <property type="match status" value="1"/>
</dbReference>